<proteinExistence type="predicted"/>
<dbReference type="STRING" id="1120975.SAMN02746064_00830"/>
<dbReference type="PROSITE" id="PS50887">
    <property type="entry name" value="GGDEF"/>
    <property type="match status" value="1"/>
</dbReference>
<evidence type="ECO:0000313" key="3">
    <source>
        <dbReference type="Proteomes" id="UP000184251"/>
    </source>
</evidence>
<reference evidence="2 3" key="1">
    <citation type="submission" date="2016-11" db="EMBL/GenBank/DDBJ databases">
        <authorList>
            <person name="Jaros S."/>
            <person name="Januszkiewicz K."/>
            <person name="Wedrychowicz H."/>
        </authorList>
    </citation>
    <scope>NUCLEOTIDE SEQUENCE [LARGE SCALE GENOMIC DNA]</scope>
    <source>
        <strain evidence="2 3">DSM 14828</strain>
    </source>
</reference>
<feature type="domain" description="GGDEF" evidence="1">
    <location>
        <begin position="367"/>
        <end position="495"/>
    </location>
</feature>
<protein>
    <submittedName>
        <fullName evidence="2">Diguanylate cyclase (GGDEF) domain-containing protein</fullName>
    </submittedName>
</protein>
<sequence length="495" mass="57608">MEKLQIFICENFYNDYQKVLQLEGFEDVEIHIFPSLCDQKGRKREVKDMIEKSHKNTSIVICSMSCDVLNLLPEGDSIRTITGNYCFSHLTCDEFLDYLISQGSYIISSGWLKKWKSHINDMGFDQATARRFFQESNKQLVFLDAEKDKDDEWLVKELSSYVGLPYKVISVELEGTRLMIRSLVYEWRLHKQEKAKKSAINELRNQCAEYSTIFDMLSKISTYAKRRDVVGQIKELFVMVFGARKFSFWSDESSSLPEEIRKLRTSETSYLLLKEDNRFCIKIAWDGIFFGIIDVSGFLFPQYIEKYLNLAVEVSRISGLVFHNNVQYEKILESEKELKYLSFHDAMTGLFNRAYINRVLLDTVKNSKICVFMFDIDELKYVNDNYGHVEGDKLIKSFAEILKRTFRETDIVARIGGDEFIAVLHDSDEESPKIIKERIIDLIKINNKNIKEEHLKLSASIGCAMPEIGSNTIEDLMKKADIQMYVNKACKCNRI</sequence>
<dbReference type="Pfam" id="PF00990">
    <property type="entry name" value="GGDEF"/>
    <property type="match status" value="1"/>
</dbReference>
<dbReference type="SMART" id="SM00267">
    <property type="entry name" value="GGDEF"/>
    <property type="match status" value="1"/>
</dbReference>
<dbReference type="Gene3D" id="3.30.70.270">
    <property type="match status" value="1"/>
</dbReference>
<dbReference type="InterPro" id="IPR000160">
    <property type="entry name" value="GGDEF_dom"/>
</dbReference>
<dbReference type="NCBIfam" id="TIGR00254">
    <property type="entry name" value="GGDEF"/>
    <property type="match status" value="1"/>
</dbReference>
<evidence type="ECO:0000259" key="1">
    <source>
        <dbReference type="PROSITE" id="PS50887"/>
    </source>
</evidence>
<evidence type="ECO:0000313" key="2">
    <source>
        <dbReference type="EMBL" id="SHE60467.1"/>
    </source>
</evidence>
<keyword evidence="3" id="KW-1185">Reference proteome</keyword>
<dbReference type="CDD" id="cd01949">
    <property type="entry name" value="GGDEF"/>
    <property type="match status" value="1"/>
</dbReference>
<name>A0A1M4UUY8_9FIRM</name>
<gene>
    <name evidence="2" type="ORF">SAMN02746064_00830</name>
</gene>
<dbReference type="PANTHER" id="PTHR45138:SF9">
    <property type="entry name" value="DIGUANYLATE CYCLASE DGCM-RELATED"/>
    <property type="match status" value="1"/>
</dbReference>
<dbReference type="Proteomes" id="UP000184251">
    <property type="component" value="Unassembled WGS sequence"/>
</dbReference>
<organism evidence="2 3">
    <name type="scientific">Alkalibacter saccharofermentans DSM 14828</name>
    <dbReference type="NCBI Taxonomy" id="1120975"/>
    <lineage>
        <taxon>Bacteria</taxon>
        <taxon>Bacillati</taxon>
        <taxon>Bacillota</taxon>
        <taxon>Clostridia</taxon>
        <taxon>Eubacteriales</taxon>
        <taxon>Eubacteriaceae</taxon>
        <taxon>Alkalibacter</taxon>
    </lineage>
</organism>
<dbReference type="InterPro" id="IPR029787">
    <property type="entry name" value="Nucleotide_cyclase"/>
</dbReference>
<dbReference type="AlphaFoldDB" id="A0A1M4UUY8"/>
<dbReference type="GO" id="GO:0052621">
    <property type="term" value="F:diguanylate cyclase activity"/>
    <property type="evidence" value="ECO:0007669"/>
    <property type="project" value="TreeGrafter"/>
</dbReference>
<dbReference type="EMBL" id="FQTU01000004">
    <property type="protein sequence ID" value="SHE60467.1"/>
    <property type="molecule type" value="Genomic_DNA"/>
</dbReference>
<dbReference type="InterPro" id="IPR043128">
    <property type="entry name" value="Rev_trsase/Diguanyl_cyclase"/>
</dbReference>
<dbReference type="SUPFAM" id="SSF55073">
    <property type="entry name" value="Nucleotide cyclase"/>
    <property type="match status" value="1"/>
</dbReference>
<dbReference type="PANTHER" id="PTHR45138">
    <property type="entry name" value="REGULATORY COMPONENTS OF SENSORY TRANSDUCTION SYSTEM"/>
    <property type="match status" value="1"/>
</dbReference>
<accession>A0A1M4UUY8</accession>
<dbReference type="InterPro" id="IPR050469">
    <property type="entry name" value="Diguanylate_Cyclase"/>
</dbReference>